<evidence type="ECO:0000313" key="5">
    <source>
        <dbReference type="EMBL" id="KNB72368.1"/>
    </source>
</evidence>
<dbReference type="EMBL" id="BJON01000016">
    <property type="protein sequence ID" value="GED70513.1"/>
    <property type="molecule type" value="Genomic_DNA"/>
</dbReference>
<dbReference type="PROSITE" id="PS00061">
    <property type="entry name" value="ADH_SHORT"/>
    <property type="match status" value="1"/>
</dbReference>
<dbReference type="InterPro" id="IPR020904">
    <property type="entry name" value="Sc_DH/Rdtase_CS"/>
</dbReference>
<dbReference type="Pfam" id="PF13561">
    <property type="entry name" value="adh_short_C2"/>
    <property type="match status" value="1"/>
</dbReference>
<accession>A0A0K9YUI9</accession>
<evidence type="ECO:0000313" key="4">
    <source>
        <dbReference type="EMBL" id="GED70513.1"/>
    </source>
</evidence>
<proteinExistence type="inferred from homology"/>
<keyword evidence="7" id="KW-1185">Reference proteome</keyword>
<dbReference type="SUPFAM" id="SSF51735">
    <property type="entry name" value="NAD(P)-binding Rossmann-fold domains"/>
    <property type="match status" value="1"/>
</dbReference>
<comment type="caution">
    <text evidence="5">The sequence shown here is derived from an EMBL/GenBank/DDBJ whole genome shotgun (WGS) entry which is preliminary data.</text>
</comment>
<dbReference type="InterPro" id="IPR036291">
    <property type="entry name" value="NAD(P)-bd_dom_sf"/>
</dbReference>
<dbReference type="OrthoDB" id="9803333at2"/>
<dbReference type="PATRIC" id="fig|54915.3.peg.1117"/>
<evidence type="ECO:0000313" key="7">
    <source>
        <dbReference type="Proteomes" id="UP000319578"/>
    </source>
</evidence>
<dbReference type="PANTHER" id="PTHR42760">
    <property type="entry name" value="SHORT-CHAIN DEHYDROGENASES/REDUCTASES FAMILY MEMBER"/>
    <property type="match status" value="1"/>
</dbReference>
<name>A0A0K9YUI9_9BACL</name>
<dbReference type="Proteomes" id="UP000319578">
    <property type="component" value="Unassembled WGS sequence"/>
</dbReference>
<dbReference type="GO" id="GO:0016616">
    <property type="term" value="F:oxidoreductase activity, acting on the CH-OH group of donors, NAD or NADP as acceptor"/>
    <property type="evidence" value="ECO:0007669"/>
    <property type="project" value="UniProtKB-ARBA"/>
</dbReference>
<reference evidence="6" key="1">
    <citation type="submission" date="2015-07" db="EMBL/GenBank/DDBJ databases">
        <title>Genome sequencing project for genomic taxonomy and phylogenomics of Bacillus-like bacteria.</title>
        <authorList>
            <person name="Liu B."/>
            <person name="Wang J."/>
            <person name="Zhu Y."/>
            <person name="Liu G."/>
            <person name="Chen Q."/>
            <person name="Chen Z."/>
            <person name="Lan J."/>
            <person name="Che J."/>
            <person name="Ge C."/>
            <person name="Shi H."/>
            <person name="Pan Z."/>
            <person name="Liu X."/>
        </authorList>
    </citation>
    <scope>NUCLEOTIDE SEQUENCE [LARGE SCALE GENOMIC DNA]</scope>
    <source>
        <strain evidence="6">DSM 9887</strain>
    </source>
</reference>
<dbReference type="Gene3D" id="3.40.50.720">
    <property type="entry name" value="NAD(P)-binding Rossmann-like Domain"/>
    <property type="match status" value="1"/>
</dbReference>
<evidence type="ECO:0000256" key="2">
    <source>
        <dbReference type="ARBA" id="ARBA00023002"/>
    </source>
</evidence>
<reference evidence="5" key="2">
    <citation type="submission" date="2015-07" db="EMBL/GenBank/DDBJ databases">
        <title>MeaNS - Measles Nucleotide Surveillance Program.</title>
        <authorList>
            <person name="Tran T."/>
            <person name="Druce J."/>
        </authorList>
    </citation>
    <scope>NUCLEOTIDE SEQUENCE</scope>
    <source>
        <strain evidence="5">DSM 9887</strain>
    </source>
</reference>
<gene>
    <name evidence="5" type="ORF">ADS79_10815</name>
    <name evidence="4" type="ORF">BRE01_42150</name>
</gene>
<dbReference type="RefSeq" id="WP_049738421.1">
    <property type="nucleotide sequence ID" value="NZ_LGIQ01000007.1"/>
</dbReference>
<dbReference type="EMBL" id="LGIQ01000007">
    <property type="protein sequence ID" value="KNB72368.1"/>
    <property type="molecule type" value="Genomic_DNA"/>
</dbReference>
<dbReference type="CDD" id="cd05233">
    <property type="entry name" value="SDR_c"/>
    <property type="match status" value="1"/>
</dbReference>
<evidence type="ECO:0000313" key="6">
    <source>
        <dbReference type="Proteomes" id="UP000036834"/>
    </source>
</evidence>
<dbReference type="InterPro" id="IPR002347">
    <property type="entry name" value="SDR_fam"/>
</dbReference>
<dbReference type="GO" id="GO:0008206">
    <property type="term" value="P:bile acid metabolic process"/>
    <property type="evidence" value="ECO:0007669"/>
    <property type="project" value="UniProtKB-ARBA"/>
</dbReference>
<sequence length="253" mass="27002">MSKRLENKVAIVTGAGRGVGQGVAIAMAKEGAHVAVVDMNAENAENTAQGLRELGVEAIGIACDVSDQEQVKNTIDTVIAKWGTVDILVNNAQASRVKTFEEMTADDVHLAYSTGTLSTFFFMKGVLPYMKEEGYGKIINFGSGAAIDGQYGQAAYAAAKEGVRAFTRVAAREWGAYGINVNLICPFANSPGMIAWSKEEPQMYEASLAKLPIKRIGDCEKDIGRTAVFLASRDSDYITGQTIMVDGGGVMVR</sequence>
<organism evidence="5 6">
    <name type="scientific">Brevibacillus reuszeri</name>
    <dbReference type="NCBI Taxonomy" id="54915"/>
    <lineage>
        <taxon>Bacteria</taxon>
        <taxon>Bacillati</taxon>
        <taxon>Bacillota</taxon>
        <taxon>Bacilli</taxon>
        <taxon>Bacillales</taxon>
        <taxon>Paenibacillaceae</taxon>
        <taxon>Brevibacillus</taxon>
    </lineage>
</organism>
<evidence type="ECO:0000259" key="3">
    <source>
        <dbReference type="SMART" id="SM00822"/>
    </source>
</evidence>
<dbReference type="STRING" id="54915.ADS79_10815"/>
<dbReference type="PANTHER" id="PTHR42760:SF133">
    <property type="entry name" value="3-OXOACYL-[ACYL-CARRIER-PROTEIN] REDUCTASE"/>
    <property type="match status" value="1"/>
</dbReference>
<dbReference type="InterPro" id="IPR057326">
    <property type="entry name" value="KR_dom"/>
</dbReference>
<dbReference type="GO" id="GO:0006633">
    <property type="term" value="P:fatty acid biosynthetic process"/>
    <property type="evidence" value="ECO:0007669"/>
    <property type="project" value="TreeGrafter"/>
</dbReference>
<evidence type="ECO:0000256" key="1">
    <source>
        <dbReference type="ARBA" id="ARBA00006484"/>
    </source>
</evidence>
<dbReference type="SMART" id="SM00822">
    <property type="entry name" value="PKS_KR"/>
    <property type="match status" value="1"/>
</dbReference>
<reference evidence="4 7" key="3">
    <citation type="submission" date="2019-06" db="EMBL/GenBank/DDBJ databases">
        <title>Whole genome shotgun sequence of Brevibacillus reuszeri NBRC 15719.</title>
        <authorList>
            <person name="Hosoyama A."/>
            <person name="Uohara A."/>
            <person name="Ohji S."/>
            <person name="Ichikawa N."/>
        </authorList>
    </citation>
    <scope>NUCLEOTIDE SEQUENCE [LARGE SCALE GENOMIC DNA]</scope>
    <source>
        <strain evidence="4 7">NBRC 15719</strain>
    </source>
</reference>
<dbReference type="Proteomes" id="UP000036834">
    <property type="component" value="Unassembled WGS sequence"/>
</dbReference>
<keyword evidence="2" id="KW-0560">Oxidoreductase</keyword>
<protein>
    <submittedName>
        <fullName evidence="5">Oxidoreductase</fullName>
    </submittedName>
    <submittedName>
        <fullName evidence="4">Short-chain dehydrogenase</fullName>
    </submittedName>
</protein>
<dbReference type="AlphaFoldDB" id="A0A0K9YUI9"/>
<dbReference type="PRINTS" id="PR00080">
    <property type="entry name" value="SDRFAMILY"/>
</dbReference>
<dbReference type="GO" id="GO:0048038">
    <property type="term" value="F:quinone binding"/>
    <property type="evidence" value="ECO:0007669"/>
    <property type="project" value="TreeGrafter"/>
</dbReference>
<dbReference type="PRINTS" id="PR00081">
    <property type="entry name" value="GDHRDH"/>
</dbReference>
<comment type="similarity">
    <text evidence="1">Belongs to the short-chain dehydrogenases/reductases (SDR) family.</text>
</comment>
<feature type="domain" description="Ketoreductase" evidence="3">
    <location>
        <begin position="8"/>
        <end position="190"/>
    </location>
</feature>
<dbReference type="FunFam" id="3.40.50.720:FF:000084">
    <property type="entry name" value="Short-chain dehydrogenase reductase"/>
    <property type="match status" value="1"/>
</dbReference>